<organism evidence="2 3">
    <name type="scientific">Rhodotorula toruloides</name>
    <name type="common">Yeast</name>
    <name type="synonym">Rhodosporidium toruloides</name>
    <dbReference type="NCBI Taxonomy" id="5286"/>
    <lineage>
        <taxon>Eukaryota</taxon>
        <taxon>Fungi</taxon>
        <taxon>Dikarya</taxon>
        <taxon>Basidiomycota</taxon>
        <taxon>Pucciniomycotina</taxon>
        <taxon>Microbotryomycetes</taxon>
        <taxon>Sporidiobolales</taxon>
        <taxon>Sporidiobolaceae</taxon>
        <taxon>Rhodotorula</taxon>
    </lineage>
</organism>
<evidence type="ECO:0000313" key="3">
    <source>
        <dbReference type="Proteomes" id="UP000239560"/>
    </source>
</evidence>
<dbReference type="InterPro" id="IPR013154">
    <property type="entry name" value="ADH-like_N"/>
</dbReference>
<dbReference type="GO" id="GO:0016491">
    <property type="term" value="F:oxidoreductase activity"/>
    <property type="evidence" value="ECO:0007669"/>
    <property type="project" value="InterPro"/>
</dbReference>
<dbReference type="PANTHER" id="PTHR11695">
    <property type="entry name" value="ALCOHOL DEHYDROGENASE RELATED"/>
    <property type="match status" value="1"/>
</dbReference>
<dbReference type="PANTHER" id="PTHR11695:SF294">
    <property type="entry name" value="RETICULON-4-INTERACTING PROTEIN 1, MITOCHONDRIAL"/>
    <property type="match status" value="1"/>
</dbReference>
<dbReference type="Pfam" id="PF13602">
    <property type="entry name" value="ADH_zinc_N_2"/>
    <property type="match status" value="1"/>
</dbReference>
<dbReference type="AlphaFoldDB" id="A0A2T0A3C5"/>
<dbReference type="CDD" id="cd08267">
    <property type="entry name" value="MDR1"/>
    <property type="match status" value="1"/>
</dbReference>
<protein>
    <recommendedName>
        <fullName evidence="1">Enoyl reductase (ER) domain-containing protein</fullName>
    </recommendedName>
</protein>
<proteinExistence type="predicted"/>
<dbReference type="Gene3D" id="3.40.50.720">
    <property type="entry name" value="NAD(P)-binding Rossmann-like Domain"/>
    <property type="match status" value="1"/>
</dbReference>
<dbReference type="EMBL" id="LCTV02000009">
    <property type="protein sequence ID" value="PRQ72512.1"/>
    <property type="molecule type" value="Genomic_DNA"/>
</dbReference>
<dbReference type="InterPro" id="IPR020843">
    <property type="entry name" value="ER"/>
</dbReference>
<dbReference type="SUPFAM" id="SSF50129">
    <property type="entry name" value="GroES-like"/>
    <property type="match status" value="1"/>
</dbReference>
<dbReference type="SMART" id="SM00829">
    <property type="entry name" value="PKS_ER"/>
    <property type="match status" value="1"/>
</dbReference>
<comment type="caution">
    <text evidence="2">The sequence shown here is derived from an EMBL/GenBank/DDBJ whole genome shotgun (WGS) entry which is preliminary data.</text>
</comment>
<evidence type="ECO:0000313" key="2">
    <source>
        <dbReference type="EMBL" id="PRQ72512.1"/>
    </source>
</evidence>
<dbReference type="InterPro" id="IPR050700">
    <property type="entry name" value="YIM1/Zinc_Alcohol_DH_Fams"/>
</dbReference>
<dbReference type="InterPro" id="IPR011032">
    <property type="entry name" value="GroES-like_sf"/>
</dbReference>
<dbReference type="OrthoDB" id="9930022at2759"/>
<name>A0A2T0A3C5_RHOTO</name>
<dbReference type="Pfam" id="PF08240">
    <property type="entry name" value="ADH_N"/>
    <property type="match status" value="1"/>
</dbReference>
<dbReference type="Proteomes" id="UP000239560">
    <property type="component" value="Unassembled WGS sequence"/>
</dbReference>
<sequence length="381" mass="41559">MTFPEAAPSFRAWTHSTPPFPSTLSLIQQSPPKPADLRPHEILVEVVTAALNPVDVQLKNLPIFRLAALKYPKGIGCDFAGRILGKGAEVKDLQIGAEVMGMTFNPLGGINYGTLSEIAVIDMTRSCVVAKPPALPWVQAAAIPLVYLTAKTLLSPPYLVLPPSANPDPTDASSHRVQPTIVVLGGSSSVGQYVVQLAKKQLHFKVIATCSKRSVDFVKELGADEVIDYTAEDVVQRVKELRPAEGYVQIIDCVGGTDFLPHIPSLVSPRTKAYPAGGSYQTIVGDKTSRLAMGGSILYLTHPTMLLRMLKGWAGIGYRYSCIMLNATRRDWLAQVGRLVHDEGLRVEIDSEWKFEEVEKAYEKLNTGKARGKVVVHVKHE</sequence>
<dbReference type="SUPFAM" id="SSF51735">
    <property type="entry name" value="NAD(P)-binding Rossmann-fold domains"/>
    <property type="match status" value="1"/>
</dbReference>
<accession>A0A2T0A3C5</accession>
<reference evidence="2 3" key="1">
    <citation type="journal article" date="2018" name="Elife">
        <title>Functional genomics of lipid metabolism in the oleaginous yeast Rhodosporidium toruloides.</title>
        <authorList>
            <person name="Coradetti S.T."/>
            <person name="Pinel D."/>
            <person name="Geiselman G."/>
            <person name="Ito M."/>
            <person name="Mondo S."/>
            <person name="Reilly M.C."/>
            <person name="Cheng Y.F."/>
            <person name="Bauer S."/>
            <person name="Grigoriev I."/>
            <person name="Gladden J.M."/>
            <person name="Simmons B.A."/>
            <person name="Brem R."/>
            <person name="Arkin A.P."/>
            <person name="Skerker J.M."/>
        </authorList>
    </citation>
    <scope>NUCLEOTIDE SEQUENCE [LARGE SCALE GENOMIC DNA]</scope>
    <source>
        <strain evidence="2 3">NBRC 0880</strain>
    </source>
</reference>
<gene>
    <name evidence="2" type="ORF">AAT19DRAFT_16436</name>
</gene>
<dbReference type="Gene3D" id="3.90.180.10">
    <property type="entry name" value="Medium-chain alcohol dehydrogenases, catalytic domain"/>
    <property type="match status" value="1"/>
</dbReference>
<dbReference type="GO" id="GO:0005739">
    <property type="term" value="C:mitochondrion"/>
    <property type="evidence" value="ECO:0007669"/>
    <property type="project" value="TreeGrafter"/>
</dbReference>
<dbReference type="InterPro" id="IPR036291">
    <property type="entry name" value="NAD(P)-bd_dom_sf"/>
</dbReference>
<feature type="domain" description="Enoyl reductase (ER)" evidence="1">
    <location>
        <begin position="22"/>
        <end position="376"/>
    </location>
</feature>
<evidence type="ECO:0000259" key="1">
    <source>
        <dbReference type="SMART" id="SM00829"/>
    </source>
</evidence>